<dbReference type="InterPro" id="IPR002156">
    <property type="entry name" value="RNaseH_domain"/>
</dbReference>
<dbReference type="Pfam" id="PF13456">
    <property type="entry name" value="RVT_3"/>
    <property type="match status" value="1"/>
</dbReference>
<dbReference type="GO" id="GO:0004523">
    <property type="term" value="F:RNA-DNA hybrid ribonuclease activity"/>
    <property type="evidence" value="ECO:0007669"/>
    <property type="project" value="InterPro"/>
</dbReference>
<organism evidence="3 4">
    <name type="scientific">Arachis hypogaea</name>
    <name type="common">Peanut</name>
    <dbReference type="NCBI Taxonomy" id="3818"/>
    <lineage>
        <taxon>Eukaryota</taxon>
        <taxon>Viridiplantae</taxon>
        <taxon>Streptophyta</taxon>
        <taxon>Embryophyta</taxon>
        <taxon>Tracheophyta</taxon>
        <taxon>Spermatophyta</taxon>
        <taxon>Magnoliopsida</taxon>
        <taxon>eudicotyledons</taxon>
        <taxon>Gunneridae</taxon>
        <taxon>Pentapetalae</taxon>
        <taxon>rosids</taxon>
        <taxon>fabids</taxon>
        <taxon>Fabales</taxon>
        <taxon>Fabaceae</taxon>
        <taxon>Papilionoideae</taxon>
        <taxon>50 kb inversion clade</taxon>
        <taxon>dalbergioids sensu lato</taxon>
        <taxon>Dalbergieae</taxon>
        <taxon>Pterocarpus clade</taxon>
        <taxon>Arachis</taxon>
    </lineage>
</organism>
<evidence type="ECO:0000313" key="4">
    <source>
        <dbReference type="Proteomes" id="UP000289738"/>
    </source>
</evidence>
<dbReference type="EMBL" id="SDMP01000007">
    <property type="protein sequence ID" value="RYR47414.1"/>
    <property type="molecule type" value="Genomic_DNA"/>
</dbReference>
<dbReference type="SUPFAM" id="SSF53098">
    <property type="entry name" value="Ribonuclease H-like"/>
    <property type="match status" value="1"/>
</dbReference>
<dbReference type="InterPro" id="IPR012337">
    <property type="entry name" value="RNaseH-like_sf"/>
</dbReference>
<dbReference type="STRING" id="3818.A0A445C8Y7"/>
<name>A0A445C8Y7_ARAHY</name>
<dbReference type="PANTHER" id="PTHR47074">
    <property type="entry name" value="BNAC02G40300D PROTEIN"/>
    <property type="match status" value="1"/>
</dbReference>
<dbReference type="Proteomes" id="UP000289738">
    <property type="component" value="Chromosome A07"/>
</dbReference>
<gene>
    <name evidence="3" type="ORF">Ahy_A07g033342</name>
</gene>
<keyword evidence="4" id="KW-1185">Reference proteome</keyword>
<feature type="domain" description="RNase H type-1" evidence="1">
    <location>
        <begin position="252"/>
        <end position="373"/>
    </location>
</feature>
<reference evidence="3 4" key="1">
    <citation type="submission" date="2019-01" db="EMBL/GenBank/DDBJ databases">
        <title>Sequencing of cultivated peanut Arachis hypogaea provides insights into genome evolution and oil improvement.</title>
        <authorList>
            <person name="Chen X."/>
        </authorList>
    </citation>
    <scope>NUCLEOTIDE SEQUENCE [LARGE SCALE GENOMIC DNA]</scope>
    <source>
        <strain evidence="4">cv. Fuhuasheng</strain>
        <tissue evidence="3">Leaves</tissue>
    </source>
</reference>
<dbReference type="PANTHER" id="PTHR47074:SF11">
    <property type="entry name" value="REVERSE TRANSCRIPTASE-LIKE PROTEIN"/>
    <property type="match status" value="1"/>
</dbReference>
<dbReference type="InterPro" id="IPR044730">
    <property type="entry name" value="RNase_H-like_dom_plant"/>
</dbReference>
<evidence type="ECO:0000259" key="1">
    <source>
        <dbReference type="Pfam" id="PF13456"/>
    </source>
</evidence>
<evidence type="ECO:0008006" key="5">
    <source>
        <dbReference type="Google" id="ProtNLM"/>
    </source>
</evidence>
<dbReference type="GO" id="GO:0003676">
    <property type="term" value="F:nucleic acid binding"/>
    <property type="evidence" value="ECO:0007669"/>
    <property type="project" value="InterPro"/>
</dbReference>
<accession>A0A445C8Y7</accession>
<evidence type="ECO:0000313" key="3">
    <source>
        <dbReference type="EMBL" id="RYR47414.1"/>
    </source>
</evidence>
<protein>
    <recommendedName>
        <fullName evidence="5">RNase H type-1 domain-containing protein</fullName>
    </recommendedName>
</protein>
<dbReference type="InterPro" id="IPR052929">
    <property type="entry name" value="RNase_H-like_EbsB-rel"/>
</dbReference>
<dbReference type="Pfam" id="PF13966">
    <property type="entry name" value="zf-RVT"/>
    <property type="match status" value="1"/>
</dbReference>
<evidence type="ECO:0000259" key="2">
    <source>
        <dbReference type="Pfam" id="PF13966"/>
    </source>
</evidence>
<dbReference type="InterPro" id="IPR026960">
    <property type="entry name" value="RVT-Znf"/>
</dbReference>
<dbReference type="CDD" id="cd06222">
    <property type="entry name" value="RNase_H_like"/>
    <property type="match status" value="1"/>
</dbReference>
<sequence>MDENGNKWNARLIRENFLEFKAQQILTIPLPITNQQDEFYWKFTRNGEFRVNDAYHRIMQEKNLKNRSEPLPDPNEPRWERLWKARAHPRAINCVWRVLNNSLLTCLNLQKRGVNCIALCPRCWKKEETEHHLLKECEFARCFWFHSQLGIRTSDSLELDIRKWIEELLDKLDRDSQGLLCTSILHLWVARNEVLHEELDRSPMEVADRAMKNFKKYQKALTTIEDGIHPPPPGSQSAEFWRRPPTYKLKINVDASCIDEETVGIGAVARDSEGTILMAGTWKVNLSVKSHEAEALACLMGLERARECCFFYIIVESDNIEVIQSLREKRTQSNYFSTFIVDCLHLIPSFRSVEFSHVKRNGNRVAHELANMALTTPNTVWMEEAPQNICNLAWLKRLGPIHE</sequence>
<dbReference type="AlphaFoldDB" id="A0A445C8Y7"/>
<dbReference type="Gene3D" id="3.30.420.10">
    <property type="entry name" value="Ribonuclease H-like superfamily/Ribonuclease H"/>
    <property type="match status" value="1"/>
</dbReference>
<dbReference type="InterPro" id="IPR036397">
    <property type="entry name" value="RNaseH_sf"/>
</dbReference>
<proteinExistence type="predicted"/>
<feature type="domain" description="Reverse transcriptase zinc-binding" evidence="2">
    <location>
        <begin position="49"/>
        <end position="144"/>
    </location>
</feature>
<comment type="caution">
    <text evidence="3">The sequence shown here is derived from an EMBL/GenBank/DDBJ whole genome shotgun (WGS) entry which is preliminary data.</text>
</comment>